<evidence type="ECO:0000256" key="1">
    <source>
        <dbReference type="ARBA" id="ARBA00004123"/>
    </source>
</evidence>
<comment type="subcellular location">
    <subcellularLocation>
        <location evidence="1">Nucleus</location>
    </subcellularLocation>
</comment>
<dbReference type="GO" id="GO:0016592">
    <property type="term" value="C:mediator complex"/>
    <property type="evidence" value="ECO:0007669"/>
    <property type="project" value="InterPro"/>
</dbReference>
<proteinExistence type="inferred from homology"/>
<evidence type="ECO:0000313" key="7">
    <source>
        <dbReference type="EMBL" id="KAF2712322.1"/>
    </source>
</evidence>
<sequence>MVASTVVPQPDADWDEAQCKAALARLEELQDQLANLRLNLPRVVDPFVSQGPKSAVFCAFQKAVTGSQRDIKAFRTQWHSQDFQCILQHTAQSLNKNPNLSASAKVPRYGWVNALAKENEAAQRRSNGVQKLEDKFVQLTKEDIARDIAEFHQAYPSIKVLAKDDHQDLTFQFVAGSRELRIHVVIECETNGRHKLNAQCSGTVEPFLSITRCIASRPQANDLKYLLNMIAAYKTIKASSCAKCSKLIDNAALTPTARRSKQVAGANETQETIWEAFHEGCLD</sequence>
<accession>A0A6G1KIL2</accession>
<dbReference type="InterPro" id="IPR021627">
    <property type="entry name" value="Mediator_Med27"/>
</dbReference>
<dbReference type="Proteomes" id="UP000799428">
    <property type="component" value="Unassembled WGS sequence"/>
</dbReference>
<comment type="similarity">
    <text evidence="2">Belongs to the Mediator complex subunit 27 family.</text>
</comment>
<keyword evidence="4" id="KW-0804">Transcription</keyword>
<keyword evidence="5" id="KW-0539">Nucleus</keyword>
<protein>
    <submittedName>
        <fullName evidence="7">Uncharacterized protein</fullName>
    </submittedName>
</protein>
<keyword evidence="8" id="KW-1185">Reference proteome</keyword>
<reference evidence="7" key="1">
    <citation type="journal article" date="2020" name="Stud. Mycol.">
        <title>101 Dothideomycetes genomes: a test case for predicting lifestyles and emergence of pathogens.</title>
        <authorList>
            <person name="Haridas S."/>
            <person name="Albert R."/>
            <person name="Binder M."/>
            <person name="Bloem J."/>
            <person name="Labutti K."/>
            <person name="Salamov A."/>
            <person name="Andreopoulos B."/>
            <person name="Baker S."/>
            <person name="Barry K."/>
            <person name="Bills G."/>
            <person name="Bluhm B."/>
            <person name="Cannon C."/>
            <person name="Castanera R."/>
            <person name="Culley D."/>
            <person name="Daum C."/>
            <person name="Ezra D."/>
            <person name="Gonzalez J."/>
            <person name="Henrissat B."/>
            <person name="Kuo A."/>
            <person name="Liang C."/>
            <person name="Lipzen A."/>
            <person name="Lutzoni F."/>
            <person name="Magnuson J."/>
            <person name="Mondo S."/>
            <person name="Nolan M."/>
            <person name="Ohm R."/>
            <person name="Pangilinan J."/>
            <person name="Park H.-J."/>
            <person name="Ramirez L."/>
            <person name="Alfaro M."/>
            <person name="Sun H."/>
            <person name="Tritt A."/>
            <person name="Yoshinaga Y."/>
            <person name="Zwiers L.-H."/>
            <person name="Turgeon B."/>
            <person name="Goodwin S."/>
            <person name="Spatafora J."/>
            <person name="Crous P."/>
            <person name="Grigoriev I."/>
        </authorList>
    </citation>
    <scope>NUCLEOTIDE SEQUENCE</scope>
    <source>
        <strain evidence="7">CBS 279.74</strain>
    </source>
</reference>
<dbReference type="Pfam" id="PF11571">
    <property type="entry name" value="Med27"/>
    <property type="match status" value="1"/>
</dbReference>
<dbReference type="OrthoDB" id="5326237at2759"/>
<evidence type="ECO:0000256" key="6">
    <source>
        <dbReference type="SAM" id="Coils"/>
    </source>
</evidence>
<evidence type="ECO:0000256" key="5">
    <source>
        <dbReference type="ARBA" id="ARBA00023242"/>
    </source>
</evidence>
<feature type="coiled-coil region" evidence="6">
    <location>
        <begin position="12"/>
        <end position="39"/>
    </location>
</feature>
<evidence type="ECO:0000256" key="3">
    <source>
        <dbReference type="ARBA" id="ARBA00023015"/>
    </source>
</evidence>
<dbReference type="AlphaFoldDB" id="A0A6G1KIL2"/>
<evidence type="ECO:0000256" key="4">
    <source>
        <dbReference type="ARBA" id="ARBA00023163"/>
    </source>
</evidence>
<evidence type="ECO:0000256" key="2">
    <source>
        <dbReference type="ARBA" id="ARBA00008048"/>
    </source>
</evidence>
<keyword evidence="3" id="KW-0805">Transcription regulation</keyword>
<gene>
    <name evidence="7" type="ORF">K504DRAFT_372705</name>
</gene>
<name>A0A6G1KIL2_9PLEO</name>
<keyword evidence="6" id="KW-0175">Coiled coil</keyword>
<dbReference type="EMBL" id="MU005766">
    <property type="protein sequence ID" value="KAF2712322.1"/>
    <property type="molecule type" value="Genomic_DNA"/>
</dbReference>
<organism evidence="7 8">
    <name type="scientific">Pleomassaria siparia CBS 279.74</name>
    <dbReference type="NCBI Taxonomy" id="1314801"/>
    <lineage>
        <taxon>Eukaryota</taxon>
        <taxon>Fungi</taxon>
        <taxon>Dikarya</taxon>
        <taxon>Ascomycota</taxon>
        <taxon>Pezizomycotina</taxon>
        <taxon>Dothideomycetes</taxon>
        <taxon>Pleosporomycetidae</taxon>
        <taxon>Pleosporales</taxon>
        <taxon>Pleomassariaceae</taxon>
        <taxon>Pleomassaria</taxon>
    </lineage>
</organism>
<evidence type="ECO:0000313" key="8">
    <source>
        <dbReference type="Proteomes" id="UP000799428"/>
    </source>
</evidence>